<gene>
    <name evidence="1" type="primary">8</name>
    <name evidence="1" type="ORF">SEA_VROOMVROOM_8</name>
</gene>
<organism evidence="1 2">
    <name type="scientific">Arthrobacter phage VroomVroom</name>
    <dbReference type="NCBI Taxonomy" id="3049371"/>
    <lineage>
        <taxon>Viruses</taxon>
        <taxon>Duplodnaviria</taxon>
        <taxon>Heunggongvirae</taxon>
        <taxon>Uroviricota</taxon>
        <taxon>Caudoviricetes</taxon>
        <taxon>Casidaviridae</taxon>
        <taxon>Hilgardvirus</taxon>
        <taxon>Hilgardvirus vroomvroom</taxon>
    </lineage>
</organism>
<dbReference type="EMBL" id="OQ938592">
    <property type="protein sequence ID" value="WIC90158.1"/>
    <property type="molecule type" value="Genomic_DNA"/>
</dbReference>
<dbReference type="Proteomes" id="UP001243977">
    <property type="component" value="Segment"/>
</dbReference>
<proteinExistence type="predicted"/>
<keyword evidence="2" id="KW-1185">Reference proteome</keyword>
<evidence type="ECO:0000313" key="2">
    <source>
        <dbReference type="Proteomes" id="UP001243977"/>
    </source>
</evidence>
<evidence type="ECO:0000313" key="1">
    <source>
        <dbReference type="EMBL" id="WIC90158.1"/>
    </source>
</evidence>
<protein>
    <submittedName>
        <fullName evidence="1">Uncharacterized protein</fullName>
    </submittedName>
</protein>
<name>A0AA49IUK0_9CAUD</name>
<sequence>MIIDGVVYVKVEGKEDGDSMAILAEEDLSDAPE</sequence>
<accession>A0AA49IUK0</accession>
<reference evidence="1" key="1">
    <citation type="submission" date="2023-05" db="EMBL/GenBank/DDBJ databases">
        <authorList>
            <person name="Barden S."/>
            <person name="Berber-Pulido R."/>
            <person name="Bursulaya I."/>
            <person name="Chawla E."/>
            <person name="Critzer N.A."/>
            <person name="Dawson N.R."/>
            <person name="Deal M.M."/>
            <person name="Douglas K.A."/>
            <person name="Estampa J.P."/>
            <person name="Gowdy G.A."/>
            <person name="Hamid B."/>
            <person name="Hernandez E.R."/>
            <person name="Hoang R.L."/>
            <person name="Hughes A.L."/>
            <person name="Kim C.J."/>
            <person name="Kretschmer T.O."/>
            <person name="Le V.D."/>
            <person name="Li A."/>
            <person name="Li M."/>
            <person name="Lim J.M."/>
            <person name="Martin K.B."/>
            <person name="Martinez D.M."/>
            <person name="Nguyen A.H."/>
            <person name="Okumura J.H."/>
            <person name="Ortiz-Gomez D.E."/>
            <person name="Pan C."/>
            <person name="Pisipati K.L."/>
            <person name="Reyimjan D."/>
            <person name="Robles A."/>
            <person name="Rodriguez J.F."/>
            <person name="Sacristan A."/>
            <person name="Scriven S.P."/>
            <person name="Smith S.M."/>
            <person name="Tosasuk K."/>
            <person name="Tran K.A."/>
            <person name="Unanwa N.C."/>
            <person name="Vajragiri S."/>
            <person name="Vanderpool L.R."/>
            <person name="Vu T.T."/>
            <person name="Wang X."/>
            <person name="Wu F."/>
            <person name="Zhu Y.A."/>
            <person name="Nguyen M."/>
            <person name="Stephenson J.C."/>
            <person name="Zorawik M."/>
            <person name="Garza D.R."/>
            <person name="Reputana M.J."/>
            <person name="Al Banaa F.A."/>
            <person name="Reddi K."/>
            <person name="Freise A.C."/>
            <person name="Furlong K.P."/>
            <person name="Rudner A.D."/>
            <person name="Beyer A.R."/>
            <person name="Chong R.A."/>
            <person name="Edgington N.P."/>
            <person name="Garcia Costas A.M."/>
            <person name="Gibb B.P."/>
            <person name="Klyczek K.K."/>
            <person name="Swerdlow S.J."/>
            <person name="Garlena R.A."/>
            <person name="Russell D.A."/>
            <person name="Jacobs-Sera D."/>
            <person name="Hatfull G.F."/>
        </authorList>
    </citation>
    <scope>NUCLEOTIDE SEQUENCE</scope>
</reference>